<comment type="caution">
    <text evidence="1">The sequence shown here is derived from an EMBL/GenBank/DDBJ whole genome shotgun (WGS) entry which is preliminary data.</text>
</comment>
<dbReference type="Proteomes" id="UP001206595">
    <property type="component" value="Unassembled WGS sequence"/>
</dbReference>
<evidence type="ECO:0000313" key="2">
    <source>
        <dbReference type="Proteomes" id="UP001206595"/>
    </source>
</evidence>
<name>A0AAD5EIX6_UMBRA</name>
<dbReference type="AlphaFoldDB" id="A0AAD5EIX6"/>
<dbReference type="GeneID" id="75911257"/>
<sequence>MIKGHWQAACDPHPLSSHLGKKKWIRQGAILPMTWENQSANPTCNKDSLYLSFNAISLSLRLR</sequence>
<accession>A0AAD5EIX6</accession>
<gene>
    <name evidence="1" type="ORF">K450DRAFT_222457</name>
</gene>
<protein>
    <submittedName>
        <fullName evidence="1">Uncharacterized protein</fullName>
    </submittedName>
</protein>
<evidence type="ECO:0000313" key="1">
    <source>
        <dbReference type="EMBL" id="KAI8583721.1"/>
    </source>
</evidence>
<organism evidence="1 2">
    <name type="scientific">Umbelopsis ramanniana AG</name>
    <dbReference type="NCBI Taxonomy" id="1314678"/>
    <lineage>
        <taxon>Eukaryota</taxon>
        <taxon>Fungi</taxon>
        <taxon>Fungi incertae sedis</taxon>
        <taxon>Mucoromycota</taxon>
        <taxon>Mucoromycotina</taxon>
        <taxon>Umbelopsidomycetes</taxon>
        <taxon>Umbelopsidales</taxon>
        <taxon>Umbelopsidaceae</taxon>
        <taxon>Umbelopsis</taxon>
    </lineage>
</organism>
<reference evidence="1" key="2">
    <citation type="journal article" date="2022" name="Proc. Natl. Acad. Sci. U.S.A.">
        <title>Diploid-dominant life cycles characterize the early evolution of Fungi.</title>
        <authorList>
            <person name="Amses K.R."/>
            <person name="Simmons D.R."/>
            <person name="Longcore J.E."/>
            <person name="Mondo S.J."/>
            <person name="Seto K."/>
            <person name="Jeronimo G.H."/>
            <person name="Bonds A.E."/>
            <person name="Quandt C.A."/>
            <person name="Davis W.J."/>
            <person name="Chang Y."/>
            <person name="Federici B.A."/>
            <person name="Kuo A."/>
            <person name="LaButti K."/>
            <person name="Pangilinan J."/>
            <person name="Andreopoulos W."/>
            <person name="Tritt A."/>
            <person name="Riley R."/>
            <person name="Hundley H."/>
            <person name="Johnson J."/>
            <person name="Lipzen A."/>
            <person name="Barry K."/>
            <person name="Lang B.F."/>
            <person name="Cuomo C.A."/>
            <person name="Buchler N.E."/>
            <person name="Grigoriev I.V."/>
            <person name="Spatafora J.W."/>
            <person name="Stajich J.E."/>
            <person name="James T.Y."/>
        </authorList>
    </citation>
    <scope>NUCLEOTIDE SEQUENCE</scope>
    <source>
        <strain evidence="1">AG</strain>
    </source>
</reference>
<reference evidence="1" key="1">
    <citation type="submission" date="2021-06" db="EMBL/GenBank/DDBJ databases">
        <authorList>
            <consortium name="DOE Joint Genome Institute"/>
            <person name="Mondo S.J."/>
            <person name="Amses K.R."/>
            <person name="Simmons D.R."/>
            <person name="Longcore J.E."/>
            <person name="Seto K."/>
            <person name="Alves G.H."/>
            <person name="Bonds A.E."/>
            <person name="Quandt C.A."/>
            <person name="Davis W.J."/>
            <person name="Chang Y."/>
            <person name="Letcher P.M."/>
            <person name="Powell M.J."/>
            <person name="Kuo A."/>
            <person name="Labutti K."/>
            <person name="Pangilinan J."/>
            <person name="Andreopoulos W."/>
            <person name="Tritt A."/>
            <person name="Riley R."/>
            <person name="Hundley H."/>
            <person name="Johnson J."/>
            <person name="Lipzen A."/>
            <person name="Barry K."/>
            <person name="Berbee M.L."/>
            <person name="Buchler N.E."/>
            <person name="Grigoriev I.V."/>
            <person name="Spatafora J.W."/>
            <person name="Stajich J.E."/>
            <person name="James T.Y."/>
        </authorList>
    </citation>
    <scope>NUCLEOTIDE SEQUENCE</scope>
    <source>
        <strain evidence="1">AG</strain>
    </source>
</reference>
<dbReference type="RefSeq" id="XP_051448725.1">
    <property type="nucleotide sequence ID" value="XM_051585909.1"/>
</dbReference>
<proteinExistence type="predicted"/>
<keyword evidence="2" id="KW-1185">Reference proteome</keyword>
<dbReference type="EMBL" id="MU620895">
    <property type="protein sequence ID" value="KAI8583721.1"/>
    <property type="molecule type" value="Genomic_DNA"/>
</dbReference>